<dbReference type="GO" id="GO:0005509">
    <property type="term" value="F:calcium ion binding"/>
    <property type="evidence" value="ECO:0007669"/>
    <property type="project" value="InterPro"/>
</dbReference>
<keyword evidence="2" id="KW-0964">Secreted</keyword>
<evidence type="ECO:0000256" key="2">
    <source>
        <dbReference type="ARBA" id="ARBA00022525"/>
    </source>
</evidence>
<dbReference type="PROSITE" id="PS00330">
    <property type="entry name" value="HEMOLYSIN_CALCIUM"/>
    <property type="match status" value="2"/>
</dbReference>
<dbReference type="InterPro" id="IPR050557">
    <property type="entry name" value="RTX_toxin/Mannuronan_C5-epim"/>
</dbReference>
<name>A0A1H3VRI3_9RHOB</name>
<dbReference type="GO" id="GO:0005576">
    <property type="term" value="C:extracellular region"/>
    <property type="evidence" value="ECO:0007669"/>
    <property type="project" value="UniProtKB-SubCell"/>
</dbReference>
<dbReference type="Proteomes" id="UP000198703">
    <property type="component" value="Unassembled WGS sequence"/>
</dbReference>
<accession>A0A1H3VRI3</accession>
<dbReference type="EMBL" id="FNQM01000001">
    <property type="protein sequence ID" value="SDZ77423.1"/>
    <property type="molecule type" value="Genomic_DNA"/>
</dbReference>
<dbReference type="SUPFAM" id="SSF51120">
    <property type="entry name" value="beta-Roll"/>
    <property type="match status" value="2"/>
</dbReference>
<dbReference type="PANTHER" id="PTHR38340:SF1">
    <property type="entry name" value="S-LAYER PROTEIN"/>
    <property type="match status" value="1"/>
</dbReference>
<proteinExistence type="predicted"/>
<organism evidence="3 4">
    <name type="scientific">Rubrimonas cliftonensis</name>
    <dbReference type="NCBI Taxonomy" id="89524"/>
    <lineage>
        <taxon>Bacteria</taxon>
        <taxon>Pseudomonadati</taxon>
        <taxon>Pseudomonadota</taxon>
        <taxon>Alphaproteobacteria</taxon>
        <taxon>Rhodobacterales</taxon>
        <taxon>Paracoccaceae</taxon>
        <taxon>Rubrimonas</taxon>
    </lineage>
</organism>
<dbReference type="InterPro" id="IPR018511">
    <property type="entry name" value="Hemolysin-typ_Ca-bd_CS"/>
</dbReference>
<reference evidence="3 4" key="1">
    <citation type="submission" date="2016-10" db="EMBL/GenBank/DDBJ databases">
        <authorList>
            <person name="de Groot N.N."/>
        </authorList>
    </citation>
    <scope>NUCLEOTIDE SEQUENCE [LARGE SCALE GENOMIC DNA]</scope>
    <source>
        <strain evidence="3 4">DSM 15345</strain>
    </source>
</reference>
<evidence type="ECO:0000313" key="3">
    <source>
        <dbReference type="EMBL" id="SDZ77423.1"/>
    </source>
</evidence>
<dbReference type="InterPro" id="IPR001343">
    <property type="entry name" value="Hemolysn_Ca-bd"/>
</dbReference>
<dbReference type="InterPro" id="IPR011049">
    <property type="entry name" value="Serralysin-like_metalloprot_C"/>
</dbReference>
<dbReference type="STRING" id="89524.SAMN05444370_101283"/>
<dbReference type="PANTHER" id="PTHR38340">
    <property type="entry name" value="S-LAYER PROTEIN"/>
    <property type="match status" value="1"/>
</dbReference>
<evidence type="ECO:0000256" key="1">
    <source>
        <dbReference type="ARBA" id="ARBA00004613"/>
    </source>
</evidence>
<keyword evidence="4" id="KW-1185">Reference proteome</keyword>
<dbReference type="RefSeq" id="WP_093247682.1">
    <property type="nucleotide sequence ID" value="NZ_FNQM01000001.1"/>
</dbReference>
<evidence type="ECO:0000313" key="4">
    <source>
        <dbReference type="Proteomes" id="UP000198703"/>
    </source>
</evidence>
<dbReference type="AlphaFoldDB" id="A0A1H3VRI3"/>
<dbReference type="PRINTS" id="PR00313">
    <property type="entry name" value="CABNDNGRPT"/>
</dbReference>
<sequence>MIVSTLRGSEQIGDVDGDGALDLFVTETAFFVDASSGDFLVDPDTGFAFEPIVYTTILGGAAFPQRRVLIDLAPPQGAAVEVFQNFAPPFIVAFDAVRGSDAPLAGAPGASQGAVGLFDGPAFIDADIDGDGYADRVTLAMVDYDSETGLPGGDDPHAVIVYGGPDGVPDLALSAIDGSNGFILTGWSNAIAGSGFPSLRYVNVIDDITGDGLPDIIAVESAQSGGEFERDVYASAVISADRDALALLDRLDGAADGRVSYVATTAVLGGDGADRLVTERGDRFAVGGGGADVIDGRVGSEFGEARAGFPVVLDGGDGDDRIIGSAFREWLIGGDGDDVLRSGDDDDRISCGAGDDVALAGDGDDTVFGQSGADTVKAGLGDDLIDGGDGDDVLFAWRGDDSIDGGAGDDFIRGGIGDDLIEGGAGNDRIVAGPGRDVLVFREGFGSDRVIDFRVGSDLLDFSLHAGVGGFGDLSIRLVGRRAVIEDGDGGRIVLDGSGLDLLDETAFVF</sequence>
<protein>
    <submittedName>
        <fullName evidence="3">Hemolysin-type calcium-binding repeat-containing protein</fullName>
    </submittedName>
</protein>
<gene>
    <name evidence="3" type="ORF">SAMN05444370_101283</name>
</gene>
<dbReference type="Pfam" id="PF00353">
    <property type="entry name" value="HemolysinCabind"/>
    <property type="match status" value="4"/>
</dbReference>
<comment type="subcellular location">
    <subcellularLocation>
        <location evidence="1">Secreted</location>
    </subcellularLocation>
</comment>
<dbReference type="Gene3D" id="2.150.10.10">
    <property type="entry name" value="Serralysin-like metalloprotease, C-terminal"/>
    <property type="match status" value="3"/>
</dbReference>